<dbReference type="PANTHER" id="PTHR47505:SF1">
    <property type="entry name" value="DNA UTILIZATION PROTEIN YHGH"/>
    <property type="match status" value="1"/>
</dbReference>
<organism evidence="3 4">
    <name type="scientific">Limnospira platensis NIES-46</name>
    <dbReference type="NCBI Taxonomy" id="1236695"/>
    <lineage>
        <taxon>Bacteria</taxon>
        <taxon>Bacillati</taxon>
        <taxon>Cyanobacteriota</taxon>
        <taxon>Cyanophyceae</taxon>
        <taxon>Oscillatoriophycideae</taxon>
        <taxon>Oscillatoriales</taxon>
        <taxon>Sirenicapillariaceae</taxon>
        <taxon>Limnospira</taxon>
    </lineage>
</organism>
<dbReference type="InterPro" id="IPR000836">
    <property type="entry name" value="PRTase_dom"/>
</dbReference>
<sequence>MTNSILQSVFNLFLKPECPLCARPTDQEFCHYCQQQLLECQFTHPGLFPGQVPIFVWGRYGGVLKRAIAALKYDGNPQIAKMLGYCLAEGWLNTVNRVPQNLVVVPIPLHPDKLKKRGFNQAELLGRGFCEITGLPIKPHGLQRVKNTEALHGLSRQQREQNLLGALRVGKDTLPPRSSVLIIDDIYTTGATVNAAIQALKLRKIKVAGVVALATTASPKSSPGSLSSMA</sequence>
<evidence type="ECO:0000313" key="4">
    <source>
        <dbReference type="Proteomes" id="UP000326169"/>
    </source>
</evidence>
<gene>
    <name evidence="3" type="ORF">NIES46_35910</name>
</gene>
<dbReference type="CDD" id="cd06223">
    <property type="entry name" value="PRTases_typeI"/>
    <property type="match status" value="1"/>
</dbReference>
<dbReference type="InterPro" id="IPR029057">
    <property type="entry name" value="PRTase-like"/>
</dbReference>
<dbReference type="Pfam" id="PF00156">
    <property type="entry name" value="Pribosyltran"/>
    <property type="match status" value="1"/>
</dbReference>
<feature type="domain" description="Phosphoribosyltransferase" evidence="2">
    <location>
        <begin position="174"/>
        <end position="218"/>
    </location>
</feature>
<dbReference type="Proteomes" id="UP000326169">
    <property type="component" value="Unassembled WGS sequence"/>
</dbReference>
<dbReference type="RefSeq" id="WP_006616652.1">
    <property type="nucleotide sequence ID" value="NZ_BIMW01000136.1"/>
</dbReference>
<proteinExistence type="inferred from homology"/>
<evidence type="ECO:0000256" key="1">
    <source>
        <dbReference type="ARBA" id="ARBA00008007"/>
    </source>
</evidence>
<dbReference type="EMBL" id="BIMW01000136">
    <property type="protein sequence ID" value="GCE95525.1"/>
    <property type="molecule type" value="Genomic_DNA"/>
</dbReference>
<accession>A0A5M3TAV8</accession>
<dbReference type="SUPFAM" id="SSF53271">
    <property type="entry name" value="PRTase-like"/>
    <property type="match status" value="1"/>
</dbReference>
<name>A0A5M3TAV8_LIMPL</name>
<comment type="caution">
    <text evidence="3">The sequence shown here is derived from an EMBL/GenBank/DDBJ whole genome shotgun (WGS) entry which is preliminary data.</text>
</comment>
<keyword evidence="4" id="KW-1185">Reference proteome</keyword>
<evidence type="ECO:0000259" key="2">
    <source>
        <dbReference type="Pfam" id="PF00156"/>
    </source>
</evidence>
<dbReference type="GeneID" id="301684373"/>
<dbReference type="PANTHER" id="PTHR47505">
    <property type="entry name" value="DNA UTILIZATION PROTEIN YHGH"/>
    <property type="match status" value="1"/>
</dbReference>
<evidence type="ECO:0000313" key="3">
    <source>
        <dbReference type="EMBL" id="GCE95525.1"/>
    </source>
</evidence>
<comment type="similarity">
    <text evidence="1">Belongs to the ComF/GntX family.</text>
</comment>
<dbReference type="Gene3D" id="3.40.50.2020">
    <property type="match status" value="1"/>
</dbReference>
<dbReference type="InterPro" id="IPR051910">
    <property type="entry name" value="ComF/GntX_DNA_util-trans"/>
</dbReference>
<protein>
    <recommendedName>
        <fullName evidence="2">Phosphoribosyltransferase domain-containing protein</fullName>
    </recommendedName>
</protein>
<reference evidence="3 4" key="1">
    <citation type="journal article" date="2019" name="J Genomics">
        <title>The Draft Genome of a Hydrogen-producing Cyanobacterium, Arthrospira platensis NIES-46.</title>
        <authorList>
            <person name="Suzuki S."/>
            <person name="Yamaguchi H."/>
            <person name="Kawachi M."/>
        </authorList>
    </citation>
    <scope>NUCLEOTIDE SEQUENCE [LARGE SCALE GENOMIC DNA]</scope>
    <source>
        <strain evidence="3 4">NIES-46</strain>
    </source>
</reference>